<evidence type="ECO:0000313" key="2">
    <source>
        <dbReference type="Proteomes" id="UP000266915"/>
    </source>
</evidence>
<protein>
    <submittedName>
        <fullName evidence="1">Transmembrane protein DUF3566</fullName>
    </submittedName>
</protein>
<gene>
    <name evidence="1" type="ORF">EDD42_3828</name>
</gene>
<keyword evidence="1" id="KW-0472">Membrane</keyword>
<dbReference type="STRING" id="150123.BWO91_00040"/>
<sequence length="135" mass="14417">MSSSVAEKLAKKSTKRTSTKQVRLKLVYIDFWSAVKLSFLAAIAVAVVIVVFFFLVYTVLNTTGVFTKVGGLFTDIAGPGNNILQYVNLPQVMAFAGIVALLNLIVITLMGALLAGLYNLSVKITGGLLVGFTNN</sequence>
<dbReference type="KEGG" id="pflu:BWO91_00040"/>
<dbReference type="EMBL" id="RKHL01000001">
    <property type="protein sequence ID" value="ROR83711.1"/>
    <property type="molecule type" value="Genomic_DNA"/>
</dbReference>
<organism evidence="1 2">
    <name type="scientific">Plantibacter flavus</name>
    <dbReference type="NCBI Taxonomy" id="150123"/>
    <lineage>
        <taxon>Bacteria</taxon>
        <taxon>Bacillati</taxon>
        <taxon>Actinomycetota</taxon>
        <taxon>Actinomycetes</taxon>
        <taxon>Micrococcales</taxon>
        <taxon>Microbacteriaceae</taxon>
        <taxon>Plantibacter</taxon>
    </lineage>
</organism>
<dbReference type="InterPro" id="IPR021949">
    <property type="entry name" value="DUF3566_TM"/>
</dbReference>
<proteinExistence type="predicted"/>
<dbReference type="AlphaFoldDB" id="A0A1S7B4K2"/>
<dbReference type="Proteomes" id="UP000266915">
    <property type="component" value="Unassembled WGS sequence"/>
</dbReference>
<name>A0A1S7B4K2_9MICO</name>
<keyword evidence="1" id="KW-0812">Transmembrane</keyword>
<dbReference type="OrthoDB" id="3240216at2"/>
<evidence type="ECO:0000313" key="1">
    <source>
        <dbReference type="EMBL" id="ROR83711.1"/>
    </source>
</evidence>
<reference evidence="1 2" key="1">
    <citation type="submission" date="2018-11" db="EMBL/GenBank/DDBJ databases">
        <title>Sequencing the genomes of 1000 actinobacteria strains.</title>
        <authorList>
            <person name="Klenk H.-P."/>
        </authorList>
    </citation>
    <scope>NUCLEOTIDE SEQUENCE [LARGE SCALE GENOMIC DNA]</scope>
    <source>
        <strain evidence="1 2">DSM 14012</strain>
    </source>
</reference>
<dbReference type="RefSeq" id="WP_056010202.1">
    <property type="nucleotide sequence ID" value="NZ_CP019402.1"/>
</dbReference>
<dbReference type="Pfam" id="PF12089">
    <property type="entry name" value="DUF3566"/>
    <property type="match status" value="1"/>
</dbReference>
<comment type="caution">
    <text evidence="1">The sequence shown here is derived from an EMBL/GenBank/DDBJ whole genome shotgun (WGS) entry which is preliminary data.</text>
</comment>
<keyword evidence="2" id="KW-1185">Reference proteome</keyword>
<accession>A0A1S7B4K2</accession>